<evidence type="ECO:0000313" key="6">
    <source>
        <dbReference type="Proteomes" id="UP000489600"/>
    </source>
</evidence>
<proteinExistence type="inferred from homology"/>
<feature type="repeat" description="PPR" evidence="3">
    <location>
        <begin position="251"/>
        <end position="285"/>
    </location>
</feature>
<comment type="similarity">
    <text evidence="1">Belongs to the PPR family. P subfamily.</text>
</comment>
<name>A0A565B7A7_9BRAS</name>
<keyword evidence="6" id="KW-1185">Reference proteome</keyword>
<dbReference type="InterPro" id="IPR011990">
    <property type="entry name" value="TPR-like_helical_dom_sf"/>
</dbReference>
<evidence type="ECO:0000256" key="4">
    <source>
        <dbReference type="SAM" id="Phobius"/>
    </source>
</evidence>
<evidence type="ECO:0000256" key="1">
    <source>
        <dbReference type="ARBA" id="ARBA00007626"/>
    </source>
</evidence>
<dbReference type="AlphaFoldDB" id="A0A565B7A7"/>
<evidence type="ECO:0000313" key="5">
    <source>
        <dbReference type="EMBL" id="VVA97220.1"/>
    </source>
</evidence>
<dbReference type="PROSITE" id="PS51375">
    <property type="entry name" value="PPR"/>
    <property type="match status" value="1"/>
</dbReference>
<dbReference type="OrthoDB" id="1077735at2759"/>
<evidence type="ECO:0000256" key="3">
    <source>
        <dbReference type="PROSITE-ProRule" id="PRU00708"/>
    </source>
</evidence>
<dbReference type="FunFam" id="1.25.40.10:FF:001541">
    <property type="entry name" value="Pentatricopeptide repeat (PPR) superfamily protein"/>
    <property type="match status" value="1"/>
</dbReference>
<keyword evidence="4" id="KW-1133">Transmembrane helix</keyword>
<comment type="caution">
    <text evidence="5">The sequence shown here is derived from an EMBL/GenBank/DDBJ whole genome shotgun (WGS) entry which is preliminary data.</text>
</comment>
<keyword evidence="4" id="KW-0472">Membrane</keyword>
<organism evidence="5 6">
    <name type="scientific">Arabis nemorensis</name>
    <dbReference type="NCBI Taxonomy" id="586526"/>
    <lineage>
        <taxon>Eukaryota</taxon>
        <taxon>Viridiplantae</taxon>
        <taxon>Streptophyta</taxon>
        <taxon>Embryophyta</taxon>
        <taxon>Tracheophyta</taxon>
        <taxon>Spermatophyta</taxon>
        <taxon>Magnoliopsida</taxon>
        <taxon>eudicotyledons</taxon>
        <taxon>Gunneridae</taxon>
        <taxon>Pentapetalae</taxon>
        <taxon>rosids</taxon>
        <taxon>malvids</taxon>
        <taxon>Brassicales</taxon>
        <taxon>Brassicaceae</taxon>
        <taxon>Arabideae</taxon>
        <taxon>Arabis</taxon>
    </lineage>
</organism>
<sequence length="438" mass="50769">MANAYLRIGFKGRAREMLRRTEEFKDPESYVELMRLYGKAGTRIDVYRIWDLYKKTRKLDNEGFRALIGSLLKLGDSRGAEEMDCKEWECSGLEFEVGISTMLASGYREKGMVDKADQLMKKTMRNRELVGPITPLLEEWGNQVKPSDLRDLIKNLSDSNQFSKALEASSWMCEKGVANIFPEDYAARFHLIEKVLGLEEAEKFFKTSIPENMKNYSVYATFLTSYTRSCKTVNKAESTFEKMRELGFLYRLSPFNSMISLYIELRKRSKVNKLLVEMKDNNIEPDNVTKNNVLRVNAYVLAIESMEKHMSEWVGDEKLKLEVKTMDVMAMAYEIEGLTLKAIEITPSKNQVYRLWNEYKKKGEREIKTSSFWNEGYQSVIRALLKLKDLKGAEEVYGEWNSSEGTKFDARIPDLAVAGSIIFFFMLLLYWLVLDLFA</sequence>
<feature type="transmembrane region" description="Helical" evidence="4">
    <location>
        <begin position="415"/>
        <end position="433"/>
    </location>
</feature>
<dbReference type="NCBIfam" id="TIGR00756">
    <property type="entry name" value="PPR"/>
    <property type="match status" value="1"/>
</dbReference>
<dbReference type="Gene3D" id="1.25.40.10">
    <property type="entry name" value="Tetratricopeptide repeat domain"/>
    <property type="match status" value="2"/>
</dbReference>
<accession>A0A565B7A7</accession>
<protein>
    <recommendedName>
        <fullName evidence="7">Pentacotripeptide-repeat region of PRORP domain-containing protein</fullName>
    </recommendedName>
</protein>
<dbReference type="PANTHER" id="PTHR45717:SF18">
    <property type="entry name" value="PENTACOTRIPEPTIDE-REPEAT REGION OF PRORP DOMAIN-CONTAINING PROTEIN"/>
    <property type="match status" value="1"/>
</dbReference>
<dbReference type="EMBL" id="CABITT030000003">
    <property type="protein sequence ID" value="VVA97220.1"/>
    <property type="molecule type" value="Genomic_DNA"/>
</dbReference>
<gene>
    <name evidence="5" type="ORF">ANE_LOCUS7665</name>
</gene>
<keyword evidence="2" id="KW-0677">Repeat</keyword>
<dbReference type="PANTHER" id="PTHR45717">
    <property type="entry name" value="OS12G0527900 PROTEIN"/>
    <property type="match status" value="1"/>
</dbReference>
<dbReference type="GO" id="GO:0003729">
    <property type="term" value="F:mRNA binding"/>
    <property type="evidence" value="ECO:0007669"/>
    <property type="project" value="UniProtKB-ARBA"/>
</dbReference>
<reference evidence="5" key="1">
    <citation type="submission" date="2019-07" db="EMBL/GenBank/DDBJ databases">
        <authorList>
            <person name="Dittberner H."/>
        </authorList>
    </citation>
    <scope>NUCLEOTIDE SEQUENCE [LARGE SCALE GENOMIC DNA]</scope>
</reference>
<evidence type="ECO:0000256" key="2">
    <source>
        <dbReference type="ARBA" id="ARBA00022737"/>
    </source>
</evidence>
<dbReference type="GO" id="GO:0005739">
    <property type="term" value="C:mitochondrion"/>
    <property type="evidence" value="ECO:0007669"/>
    <property type="project" value="TreeGrafter"/>
</dbReference>
<evidence type="ECO:0008006" key="7">
    <source>
        <dbReference type="Google" id="ProtNLM"/>
    </source>
</evidence>
<dbReference type="Proteomes" id="UP000489600">
    <property type="component" value="Unassembled WGS sequence"/>
</dbReference>
<dbReference type="InterPro" id="IPR002885">
    <property type="entry name" value="PPR_rpt"/>
</dbReference>
<keyword evidence="4" id="KW-0812">Transmembrane</keyword>
<dbReference type="Pfam" id="PF13812">
    <property type="entry name" value="PPR_3"/>
    <property type="match status" value="1"/>
</dbReference>